<evidence type="ECO:0000313" key="5">
    <source>
        <dbReference type="Proteomes" id="UP000673975"/>
    </source>
</evidence>
<dbReference type="PANTHER" id="PTHR10655:SF17">
    <property type="entry name" value="LYSOPHOSPHOLIPASE-LIKE PROTEIN 1"/>
    <property type="match status" value="1"/>
</dbReference>
<reference evidence="4" key="1">
    <citation type="submission" date="2021-02" db="EMBL/GenBank/DDBJ databases">
        <title>Natronogracilivirga saccharolytica gen. nov. sp. nov. a new anaerobic, haloalkiliphilic carbohydrate-fermenting bacterium from soda lake and proposing of Cyclonatronumiaceae fam. nov. in the phylum Balneolaeota.</title>
        <authorList>
            <person name="Zhilina T.N."/>
            <person name="Sorokin D.Y."/>
            <person name="Zavarzina D.G."/>
            <person name="Toshchakov S.V."/>
            <person name="Kublanov I.V."/>
        </authorList>
    </citation>
    <scope>NUCLEOTIDE SEQUENCE</scope>
    <source>
        <strain evidence="4">Z-1702</strain>
    </source>
</reference>
<evidence type="ECO:0000256" key="2">
    <source>
        <dbReference type="ARBA" id="ARBA00022801"/>
    </source>
</evidence>
<evidence type="ECO:0000313" key="4">
    <source>
        <dbReference type="EMBL" id="MBP3192566.1"/>
    </source>
</evidence>
<evidence type="ECO:0000259" key="3">
    <source>
        <dbReference type="Pfam" id="PF02230"/>
    </source>
</evidence>
<accession>A0A8J7S9E1</accession>
<dbReference type="SUPFAM" id="SSF53474">
    <property type="entry name" value="alpha/beta-Hydrolases"/>
    <property type="match status" value="1"/>
</dbReference>
<protein>
    <submittedName>
        <fullName evidence="4">Dienelactone hydrolase family protein</fullName>
    </submittedName>
</protein>
<dbReference type="Proteomes" id="UP000673975">
    <property type="component" value="Unassembled WGS sequence"/>
</dbReference>
<dbReference type="EMBL" id="JAFIDN010000005">
    <property type="protein sequence ID" value="MBP3192566.1"/>
    <property type="molecule type" value="Genomic_DNA"/>
</dbReference>
<keyword evidence="5" id="KW-1185">Reference proteome</keyword>
<organism evidence="4 5">
    <name type="scientific">Natronogracilivirga saccharolytica</name>
    <dbReference type="NCBI Taxonomy" id="2812953"/>
    <lineage>
        <taxon>Bacteria</taxon>
        <taxon>Pseudomonadati</taxon>
        <taxon>Balneolota</taxon>
        <taxon>Balneolia</taxon>
        <taxon>Balneolales</taxon>
        <taxon>Cyclonatronaceae</taxon>
        <taxon>Natronogracilivirga</taxon>
    </lineage>
</organism>
<sequence>MTLEDINHPHKGQPVLEKGRRPEDAAAAVILLHGRGASAESILSLERSLRDTVRSDLAWLAPQANYHTWYPYHFIQPEEKNEPSLTSALKIVEELLERLSAAGIPREKTVIAGFSQGACLSLEYAGRNPGRYGGVLALSGGLIGETVDDAKYQGSMEETPVFLGCSDFDPHIPEDRVHESAEVFERLGADVTKKIYEGLGHTINKDELNYFRRMLEAL</sequence>
<feature type="domain" description="Phospholipase/carboxylesterase/thioesterase" evidence="3">
    <location>
        <begin position="24"/>
        <end position="215"/>
    </location>
</feature>
<comment type="similarity">
    <text evidence="1">Belongs to the AB hydrolase superfamily. AB hydrolase 2 family.</text>
</comment>
<dbReference type="AlphaFoldDB" id="A0A8J7S9E1"/>
<gene>
    <name evidence="4" type="ORF">NATSA_07815</name>
</gene>
<dbReference type="InterPro" id="IPR029058">
    <property type="entry name" value="AB_hydrolase_fold"/>
</dbReference>
<dbReference type="InterPro" id="IPR050565">
    <property type="entry name" value="LYPA1-2/EST-like"/>
</dbReference>
<comment type="caution">
    <text evidence="4">The sequence shown here is derived from an EMBL/GenBank/DDBJ whole genome shotgun (WGS) entry which is preliminary data.</text>
</comment>
<dbReference type="Gene3D" id="3.40.50.1820">
    <property type="entry name" value="alpha/beta hydrolase"/>
    <property type="match status" value="1"/>
</dbReference>
<proteinExistence type="inferred from homology"/>
<dbReference type="Pfam" id="PF02230">
    <property type="entry name" value="Abhydrolase_2"/>
    <property type="match status" value="1"/>
</dbReference>
<dbReference type="InterPro" id="IPR003140">
    <property type="entry name" value="PLipase/COase/thioEstase"/>
</dbReference>
<dbReference type="PANTHER" id="PTHR10655">
    <property type="entry name" value="LYSOPHOSPHOLIPASE-RELATED"/>
    <property type="match status" value="1"/>
</dbReference>
<evidence type="ECO:0000256" key="1">
    <source>
        <dbReference type="ARBA" id="ARBA00006499"/>
    </source>
</evidence>
<name>A0A8J7S9E1_9BACT</name>
<keyword evidence="2 4" id="KW-0378">Hydrolase</keyword>
<dbReference type="GO" id="GO:0016787">
    <property type="term" value="F:hydrolase activity"/>
    <property type="evidence" value="ECO:0007669"/>
    <property type="project" value="UniProtKB-KW"/>
</dbReference>